<sequence length="339" mass="38210">MMDTHAGGMERDSQMPLLEKSSQPCLGVPAPDISEFGSKNLMGKIIYIPKLIWVFTESNFDTFVVPNTAFGVLGAFAASVLTEGFQQPPFIIEILWRFPLVLAFNWYSVFIFDLSNQRSPESIQEDLINKPWRPIPTGKVNATEARRALLVAIPIVLLFNYLLGIWKQGLLILILTWMYNDIRGSDEVVRDLIISVAYGMFNSASLEIAVGGGEFSDINISRGGLIWTTMISAVILTTMQVQDLKDQAGDRTRGRQTIALWIGDRFSRMSIAFFVCFWSAACLLFWDLRSYGYVAPAVTGAITAYRVVSKKTPKDDATTWRWWCLWTITLYLLPVFSLI</sequence>
<reference evidence="1" key="1">
    <citation type="submission" date="2022-10" db="EMBL/GenBank/DDBJ databases">
        <title>Genome Sequence of Xylaria curta.</title>
        <authorList>
            <person name="Buettner E."/>
        </authorList>
    </citation>
    <scope>NUCLEOTIDE SEQUENCE</scope>
    <source>
        <strain evidence="1">Babe10</strain>
    </source>
</reference>
<organism evidence="1 2">
    <name type="scientific">Xylaria curta</name>
    <dbReference type="NCBI Taxonomy" id="42375"/>
    <lineage>
        <taxon>Eukaryota</taxon>
        <taxon>Fungi</taxon>
        <taxon>Dikarya</taxon>
        <taxon>Ascomycota</taxon>
        <taxon>Pezizomycotina</taxon>
        <taxon>Sordariomycetes</taxon>
        <taxon>Xylariomycetidae</taxon>
        <taxon>Xylariales</taxon>
        <taxon>Xylariaceae</taxon>
        <taxon>Xylaria</taxon>
    </lineage>
</organism>
<name>A0ACC1MZV2_9PEZI</name>
<keyword evidence="2" id="KW-1185">Reference proteome</keyword>
<evidence type="ECO:0000313" key="2">
    <source>
        <dbReference type="Proteomes" id="UP001143856"/>
    </source>
</evidence>
<dbReference type="EMBL" id="JAPDGR010003233">
    <property type="protein sequence ID" value="KAJ2972121.1"/>
    <property type="molecule type" value="Genomic_DNA"/>
</dbReference>
<proteinExistence type="predicted"/>
<comment type="caution">
    <text evidence="1">The sequence shown here is derived from an EMBL/GenBank/DDBJ whole genome shotgun (WGS) entry which is preliminary data.</text>
</comment>
<dbReference type="Proteomes" id="UP001143856">
    <property type="component" value="Unassembled WGS sequence"/>
</dbReference>
<evidence type="ECO:0000313" key="1">
    <source>
        <dbReference type="EMBL" id="KAJ2972121.1"/>
    </source>
</evidence>
<protein>
    <submittedName>
        <fullName evidence="1">Uncharacterized protein</fullName>
    </submittedName>
</protein>
<accession>A0ACC1MZV2</accession>
<gene>
    <name evidence="1" type="ORF">NUW58_g9249</name>
</gene>